<dbReference type="PROSITE" id="PS50102">
    <property type="entry name" value="RRM"/>
    <property type="match status" value="3"/>
</dbReference>
<evidence type="ECO:0000313" key="5">
    <source>
        <dbReference type="Proteomes" id="UP000324800"/>
    </source>
</evidence>
<feature type="domain" description="RRM" evidence="3">
    <location>
        <begin position="179"/>
        <end position="255"/>
    </location>
</feature>
<name>A0A5J4W469_9EUKA</name>
<feature type="region of interest" description="Disordered" evidence="2">
    <location>
        <begin position="343"/>
        <end position="413"/>
    </location>
</feature>
<dbReference type="Proteomes" id="UP000324800">
    <property type="component" value="Unassembled WGS sequence"/>
</dbReference>
<dbReference type="GO" id="GO:0003723">
    <property type="term" value="F:RNA binding"/>
    <property type="evidence" value="ECO:0007669"/>
    <property type="project" value="UniProtKB-UniRule"/>
</dbReference>
<dbReference type="OrthoDB" id="446113at2759"/>
<dbReference type="SMART" id="SM00360">
    <property type="entry name" value="RRM"/>
    <property type="match status" value="3"/>
</dbReference>
<feature type="compositionally biased region" description="Acidic residues" evidence="2">
    <location>
        <begin position="382"/>
        <end position="392"/>
    </location>
</feature>
<dbReference type="InterPro" id="IPR000504">
    <property type="entry name" value="RRM_dom"/>
</dbReference>
<accession>A0A5J4W469</accession>
<dbReference type="InterPro" id="IPR012677">
    <property type="entry name" value="Nucleotide-bd_a/b_plait_sf"/>
</dbReference>
<gene>
    <name evidence="4" type="ORF">EZS28_014755</name>
</gene>
<dbReference type="CDD" id="cd00590">
    <property type="entry name" value="RRM_SF"/>
    <property type="match status" value="4"/>
</dbReference>
<feature type="compositionally biased region" description="Basic residues" evidence="2">
    <location>
        <begin position="345"/>
        <end position="359"/>
    </location>
</feature>
<dbReference type="Gene3D" id="3.30.70.330">
    <property type="match status" value="4"/>
</dbReference>
<evidence type="ECO:0000259" key="3">
    <source>
        <dbReference type="PROSITE" id="PS50102"/>
    </source>
</evidence>
<comment type="caution">
    <text evidence="4">The sequence shown here is derived from an EMBL/GenBank/DDBJ whole genome shotgun (WGS) entry which is preliminary data.</text>
</comment>
<dbReference type="InterPro" id="IPR050441">
    <property type="entry name" value="RBM"/>
</dbReference>
<proteinExistence type="predicted"/>
<feature type="domain" description="RRM" evidence="3">
    <location>
        <begin position="76"/>
        <end position="152"/>
    </location>
</feature>
<dbReference type="PANTHER" id="PTHR48034">
    <property type="entry name" value="TRANSFORMER-2 SEX-DETERMINING PROTEIN-RELATED"/>
    <property type="match status" value="1"/>
</dbReference>
<organism evidence="4 5">
    <name type="scientific">Streblomastix strix</name>
    <dbReference type="NCBI Taxonomy" id="222440"/>
    <lineage>
        <taxon>Eukaryota</taxon>
        <taxon>Metamonada</taxon>
        <taxon>Preaxostyla</taxon>
        <taxon>Oxymonadida</taxon>
        <taxon>Streblomastigidae</taxon>
        <taxon>Streblomastix</taxon>
    </lineage>
</organism>
<evidence type="ECO:0000313" key="4">
    <source>
        <dbReference type="EMBL" id="KAA6389721.1"/>
    </source>
</evidence>
<keyword evidence="1" id="KW-0694">RNA-binding</keyword>
<evidence type="ECO:0000256" key="2">
    <source>
        <dbReference type="SAM" id="MobiDB-lite"/>
    </source>
</evidence>
<sequence>MTQFGVLVQWKGSNIEQAILMKLFEPYQAVDVTIDQVRPDNNDRTAFVRFMTQQAAEYAQDQTDGLVIEEKKLDQKGLFIKNLNPITTEDDLKLIFSTYQFTQCKIPQSQTQDRPHYGFVDFKNEQDANRALEYSNGKIVDGYKIFVQQQTSSIQPPPPPNLMNNNNINNINQNPVDKRILFVRNINPLTTEENFRNAFAPFKAIKCDKKQNQRPNIAHFGWADFSNESDASRALQYFNNMTIEGFQWQVQYKLLHPVPQPHPVPQQQNAKNTSLFIYNLSPITTQQTLSRVFLAFGPSNVLIPQIQPDGKLRYGFINFSNKADANRAMKSLQGKEIDGANIRISYKKTKKQNKKKNQKGKGGFVDVPYQKQSGQNEKENDSQEQEGDEYSDDSQNPTSQPEEHEPQSEPENEAEFTFAELQDITLLQDVCCLNRNAAIRLFKAQGKDLNRAINSFLGQQ</sequence>
<dbReference type="EMBL" id="SNRW01003482">
    <property type="protein sequence ID" value="KAA6389721.1"/>
    <property type="molecule type" value="Genomic_DNA"/>
</dbReference>
<feature type="domain" description="RRM" evidence="3">
    <location>
        <begin position="273"/>
        <end position="349"/>
    </location>
</feature>
<dbReference type="SUPFAM" id="SSF54928">
    <property type="entry name" value="RNA-binding domain, RBD"/>
    <property type="match status" value="3"/>
</dbReference>
<dbReference type="AlphaFoldDB" id="A0A5J4W469"/>
<evidence type="ECO:0000256" key="1">
    <source>
        <dbReference type="PROSITE-ProRule" id="PRU00176"/>
    </source>
</evidence>
<dbReference type="InterPro" id="IPR035979">
    <property type="entry name" value="RBD_domain_sf"/>
</dbReference>
<protein>
    <recommendedName>
        <fullName evidence="3">RRM domain-containing protein</fullName>
    </recommendedName>
</protein>
<reference evidence="4 5" key="1">
    <citation type="submission" date="2019-03" db="EMBL/GenBank/DDBJ databases">
        <title>Single cell metagenomics reveals metabolic interactions within the superorganism composed of flagellate Streblomastix strix and complex community of Bacteroidetes bacteria on its surface.</title>
        <authorList>
            <person name="Treitli S.C."/>
            <person name="Kolisko M."/>
            <person name="Husnik F."/>
            <person name="Keeling P."/>
            <person name="Hampl V."/>
        </authorList>
    </citation>
    <scope>NUCLEOTIDE SEQUENCE [LARGE SCALE GENOMIC DNA]</scope>
    <source>
        <strain evidence="4">ST1C</strain>
    </source>
</reference>
<dbReference type="Pfam" id="PF00076">
    <property type="entry name" value="RRM_1"/>
    <property type="match status" value="4"/>
</dbReference>